<comment type="catalytic activity">
    <reaction evidence="9 10">
        <text>beta-D-fructose 6-phosphate + ATP = beta-D-fructose 1,6-bisphosphate + ADP + H(+)</text>
        <dbReference type="Rhea" id="RHEA:16109"/>
        <dbReference type="ChEBI" id="CHEBI:15378"/>
        <dbReference type="ChEBI" id="CHEBI:30616"/>
        <dbReference type="ChEBI" id="CHEBI:32966"/>
        <dbReference type="ChEBI" id="CHEBI:57634"/>
        <dbReference type="ChEBI" id="CHEBI:456216"/>
        <dbReference type="EC" id="2.7.1.11"/>
    </reaction>
</comment>
<comment type="function">
    <text evidence="10">Catalyzes the phosphorylation of D-fructose 6-phosphate to fructose 1,6-bisphosphate by ATP, the first committing step of glycolysis.</text>
</comment>
<proteinExistence type="inferred from homology"/>
<dbReference type="FunFam" id="3.40.50.450:FF:000002">
    <property type="entry name" value="ATP-dependent 6-phosphofructokinase"/>
    <property type="match status" value="1"/>
</dbReference>
<dbReference type="Pfam" id="PF00365">
    <property type="entry name" value="PFK"/>
    <property type="match status" value="1"/>
</dbReference>
<evidence type="ECO:0000256" key="8">
    <source>
        <dbReference type="ARBA" id="ARBA00023152"/>
    </source>
</evidence>
<feature type="binding site" evidence="10">
    <location>
        <position position="159"/>
    </location>
    <ligand>
        <name>ATP</name>
        <dbReference type="ChEBI" id="CHEBI:30616"/>
    </ligand>
</feature>
<dbReference type="EMBL" id="RQJX01000003">
    <property type="protein sequence ID" value="RQN09230.1"/>
    <property type="molecule type" value="Genomic_DNA"/>
</dbReference>
<evidence type="ECO:0000256" key="3">
    <source>
        <dbReference type="ARBA" id="ARBA00022723"/>
    </source>
</evidence>
<feature type="binding site" evidence="10">
    <location>
        <begin position="225"/>
        <end position="226"/>
    </location>
    <ligand>
        <name>ATP</name>
        <dbReference type="ChEBI" id="CHEBI:30616"/>
    </ligand>
</feature>
<keyword evidence="6 10" id="KW-0067">ATP-binding</keyword>
<keyword evidence="4 10" id="KW-0547">Nucleotide-binding</keyword>
<dbReference type="Proteomes" id="UP000275225">
    <property type="component" value="Unassembled WGS sequence"/>
</dbReference>
<dbReference type="PANTHER" id="PTHR45770">
    <property type="entry name" value="ATP-DEPENDENT 6-PHOSPHOFRUCTOKINASE 1"/>
    <property type="match status" value="1"/>
</dbReference>
<dbReference type="InterPro" id="IPR000023">
    <property type="entry name" value="Phosphofructokinase_dom"/>
</dbReference>
<feature type="active site" description="Proton acceptor" evidence="10">
    <location>
        <position position="281"/>
    </location>
</feature>
<feature type="site" description="Important for substrate specificity; cannot use PPi as phosphoryl donor" evidence="10">
    <location>
        <position position="252"/>
    </location>
</feature>
<comment type="cofactor">
    <cofactor evidence="1 10">
        <name>Mg(2+)</name>
        <dbReference type="ChEBI" id="CHEBI:18420"/>
    </cofactor>
</comment>
<evidence type="ECO:0000256" key="4">
    <source>
        <dbReference type="ARBA" id="ARBA00022741"/>
    </source>
</evidence>
<dbReference type="GO" id="GO:0006002">
    <property type="term" value="P:fructose 6-phosphate metabolic process"/>
    <property type="evidence" value="ECO:0007669"/>
    <property type="project" value="InterPro"/>
</dbReference>
<keyword evidence="3 10" id="KW-0479">Metal-binding</keyword>
<dbReference type="InterPro" id="IPR050929">
    <property type="entry name" value="PFKA"/>
</dbReference>
<keyword evidence="5 10" id="KW-0418">Kinase</keyword>
<dbReference type="InterPro" id="IPR012004">
    <property type="entry name" value="PyroP-dep_PFK_TP0108"/>
</dbReference>
<evidence type="ECO:0000256" key="5">
    <source>
        <dbReference type="ARBA" id="ARBA00022777"/>
    </source>
</evidence>
<feature type="compositionally biased region" description="Basic residues" evidence="11">
    <location>
        <begin position="9"/>
        <end position="25"/>
    </location>
</feature>
<evidence type="ECO:0000313" key="14">
    <source>
        <dbReference type="Proteomes" id="UP000275225"/>
    </source>
</evidence>
<feature type="binding site" evidence="10">
    <location>
        <begin position="250"/>
        <end position="253"/>
    </location>
    <ligand>
        <name>ATP</name>
        <dbReference type="ChEBI" id="CHEBI:30616"/>
    </ligand>
</feature>
<keyword evidence="10" id="KW-0963">Cytoplasm</keyword>
<dbReference type="PRINTS" id="PR00476">
    <property type="entry name" value="PHFRCTKINASE"/>
</dbReference>
<evidence type="ECO:0000256" key="2">
    <source>
        <dbReference type="ARBA" id="ARBA00022679"/>
    </source>
</evidence>
<evidence type="ECO:0000259" key="12">
    <source>
        <dbReference type="Pfam" id="PF00365"/>
    </source>
</evidence>
<keyword evidence="7 10" id="KW-0460">Magnesium</keyword>
<feature type="region of interest" description="Disordered" evidence="11">
    <location>
        <begin position="8"/>
        <end position="54"/>
    </location>
</feature>
<feature type="binding site" evidence="10">
    <location>
        <begin position="279"/>
        <end position="281"/>
    </location>
    <ligand>
        <name>substrate</name>
    </ligand>
</feature>
<evidence type="ECO:0000256" key="6">
    <source>
        <dbReference type="ARBA" id="ARBA00022840"/>
    </source>
</evidence>
<comment type="similarity">
    <text evidence="10">Belongs to the phosphofructokinase type A (PFKA) family. PPi-dependent PFK group II subfamily. Atypical ATP-dependent clade 'X' sub-subfamily.</text>
</comment>
<name>A0A3N6WPL5_9ACTN</name>
<feature type="binding site" evidence="10">
    <location>
        <position position="380"/>
    </location>
    <ligand>
        <name>substrate</name>
    </ligand>
</feature>
<comment type="caution">
    <text evidence="13">The sequence shown here is derived from an EMBL/GenBank/DDBJ whole genome shotgun (WGS) entry which is preliminary data.</text>
</comment>
<dbReference type="EC" id="2.7.1.11" evidence="10"/>
<dbReference type="NCBIfam" id="NF005301">
    <property type="entry name" value="PRK06830.1"/>
    <property type="match status" value="1"/>
</dbReference>
<dbReference type="Gene3D" id="3.40.50.450">
    <property type="match status" value="1"/>
</dbReference>
<keyword evidence="14" id="KW-1185">Reference proteome</keyword>
<protein>
    <recommendedName>
        <fullName evidence="10">ATP-dependent 6-phosphofructokinase</fullName>
        <shortName evidence="10">ATP-PFK</shortName>
        <shortName evidence="10">Phosphofructokinase</shortName>
        <ecNumber evidence="10">2.7.1.11</ecNumber>
    </recommendedName>
    <alternativeName>
        <fullName evidence="10">Phosphohexokinase</fullName>
    </alternativeName>
</protein>
<dbReference type="InterPro" id="IPR035966">
    <property type="entry name" value="PKF_sf"/>
</dbReference>
<reference evidence="13 14" key="1">
    <citation type="submission" date="2018-11" db="EMBL/GenBank/DDBJ databases">
        <authorList>
            <person name="Li F."/>
        </authorList>
    </citation>
    <scope>NUCLEOTIDE SEQUENCE [LARGE SCALE GENOMIC DNA]</scope>
    <source>
        <strain evidence="13 14">YS17T</strain>
    </source>
</reference>
<keyword evidence="8 10" id="KW-0324">Glycolysis</keyword>
<evidence type="ECO:0000256" key="10">
    <source>
        <dbReference type="HAMAP-Rule" id="MF_01981"/>
    </source>
</evidence>
<evidence type="ECO:0000256" key="9">
    <source>
        <dbReference type="ARBA" id="ARBA00048070"/>
    </source>
</evidence>
<feature type="domain" description="Phosphofructokinase" evidence="12">
    <location>
        <begin position="152"/>
        <end position="457"/>
    </location>
</feature>
<organism evidence="13 14">
    <name type="scientific">Aeromicrobium camelliae</name>
    <dbReference type="NCBI Taxonomy" id="1538144"/>
    <lineage>
        <taxon>Bacteria</taxon>
        <taxon>Bacillati</taxon>
        <taxon>Actinomycetota</taxon>
        <taxon>Actinomycetes</taxon>
        <taxon>Propionibacteriales</taxon>
        <taxon>Nocardioidaceae</taxon>
        <taxon>Aeromicrobium</taxon>
    </lineage>
</organism>
<feature type="binding site" evidence="10">
    <location>
        <position position="251"/>
    </location>
    <ligand>
        <name>Mg(2+)</name>
        <dbReference type="ChEBI" id="CHEBI:18420"/>
        <note>catalytic</note>
    </ligand>
</feature>
<evidence type="ECO:0000313" key="13">
    <source>
        <dbReference type="EMBL" id="RQN09230.1"/>
    </source>
</evidence>
<dbReference type="InterPro" id="IPR022953">
    <property type="entry name" value="ATP_PFK"/>
</dbReference>
<dbReference type="HAMAP" id="MF_01981">
    <property type="entry name" value="Phosphofructokinase_II_X"/>
    <property type="match status" value="1"/>
</dbReference>
<dbReference type="SUPFAM" id="SSF53784">
    <property type="entry name" value="Phosphofructokinase"/>
    <property type="match status" value="1"/>
</dbReference>
<evidence type="ECO:0000256" key="1">
    <source>
        <dbReference type="ARBA" id="ARBA00001946"/>
    </source>
</evidence>
<dbReference type="GO" id="GO:0003872">
    <property type="term" value="F:6-phosphofructokinase activity"/>
    <property type="evidence" value="ECO:0007669"/>
    <property type="project" value="UniProtKB-UniRule"/>
</dbReference>
<dbReference type="GO" id="GO:0005524">
    <property type="term" value="F:ATP binding"/>
    <property type="evidence" value="ECO:0007669"/>
    <property type="project" value="UniProtKB-KW"/>
</dbReference>
<sequence>MIAFAWTARRGRRRGHQRPGSRRRSTGSVIASGYGRNATNSGRVTRPTRPPTAPLTSGVVRYGGDVVTYDDLTLEDLQVRTLGEPTFDSPLAEYVADRTTNAYYVAEDDRVLVDDTITLLQRRGDITLSEVPSYEPGGPRRKIFFDPATTKAGIVTCGGLCPGLNDVIRALVLELFEHYGVTDVIGFRNGYAGLVPGAAPDPIELTPSFVKTIAERGGTVLGSSRGSQDVGVMVDNLVDKGVDILFVIGGDGSMRGAHAIAEEVTRRGLPIGVVGVPKTIDNDIPLIGTSFGFQTAYAKAAESIKAARVEVEAAINGVGVVKVMGRHAGFVACYSALANHDADFVLIPEVPFTLEGENGLLAQLRKRVRERGSAVIVLAEGAGQDLIPASRRTDASGNQILGDFSGFLRAQIARDFKNRDEPLTLRHFDPGYIIRSVPADPADSVYCTRLAQAAVHAAMAGRTDMVVGRPRHRFAHLPIEEVTKRTQQVNPDGDLWLSVMESTAQPLTMR</sequence>
<comment type="pathway">
    <text evidence="10">Carbohydrate degradation; glycolysis; D-glyceraldehyde 3-phosphate and glycerone phosphate from D-glucose: step 3/4.</text>
</comment>
<dbReference type="GO" id="GO:0046872">
    <property type="term" value="F:metal ion binding"/>
    <property type="evidence" value="ECO:0007669"/>
    <property type="project" value="UniProtKB-KW"/>
</dbReference>
<keyword evidence="2 10" id="KW-0808">Transferase</keyword>
<accession>A0A3N6WPL5</accession>
<dbReference type="PIRSF" id="PIRSF000534">
    <property type="entry name" value="PPi_PFK_TP0108"/>
    <property type="match status" value="1"/>
</dbReference>
<dbReference type="OrthoDB" id="9802503at2"/>
<feature type="binding site" evidence="10">
    <location>
        <begin position="324"/>
        <end position="326"/>
    </location>
    <ligand>
        <name>substrate</name>
    </ligand>
</feature>
<evidence type="ECO:0000256" key="7">
    <source>
        <dbReference type="ARBA" id="ARBA00022842"/>
    </source>
</evidence>
<gene>
    <name evidence="10" type="primary">pfkA</name>
    <name evidence="13" type="ORF">EHW97_02975</name>
</gene>
<dbReference type="GO" id="GO:0005737">
    <property type="term" value="C:cytoplasm"/>
    <property type="evidence" value="ECO:0007669"/>
    <property type="project" value="UniProtKB-SubCell"/>
</dbReference>
<comment type="subcellular location">
    <subcellularLocation>
        <location evidence="10">Cytoplasm</location>
    </subcellularLocation>
</comment>
<dbReference type="AlphaFoldDB" id="A0A3N6WPL5"/>
<dbReference type="UniPathway" id="UPA00109">
    <property type="reaction ID" value="UER00182"/>
</dbReference>
<feature type="binding site" evidence="10">
    <location>
        <begin position="432"/>
        <end position="435"/>
    </location>
    <ligand>
        <name>substrate</name>
    </ligand>
</feature>
<comment type="subunit">
    <text evidence="10">Homodimer.</text>
</comment>
<evidence type="ECO:0000256" key="11">
    <source>
        <dbReference type="SAM" id="MobiDB-lite"/>
    </source>
</evidence>